<reference evidence="3 4" key="1">
    <citation type="submission" date="2016-11" db="EMBL/GenBank/DDBJ databases">
        <authorList>
            <person name="Jaros S."/>
            <person name="Januszkiewicz K."/>
            <person name="Wedrychowicz H."/>
        </authorList>
    </citation>
    <scope>NUCLEOTIDE SEQUENCE [LARGE SCALE GENOMIC DNA]</scope>
    <source>
        <strain evidence="3 4">DSM 3090</strain>
    </source>
</reference>
<feature type="domain" description="Glycosyltransferase subfamily 4-like N-terminal" evidence="2">
    <location>
        <begin position="23"/>
        <end position="208"/>
    </location>
</feature>
<keyword evidence="4" id="KW-1185">Reference proteome</keyword>
<dbReference type="STRING" id="1121331.SAMN02745248_02122"/>
<organism evidence="3 4">
    <name type="scientific">Hathewaya proteolytica DSM 3090</name>
    <dbReference type="NCBI Taxonomy" id="1121331"/>
    <lineage>
        <taxon>Bacteria</taxon>
        <taxon>Bacillati</taxon>
        <taxon>Bacillota</taxon>
        <taxon>Clostridia</taxon>
        <taxon>Eubacteriales</taxon>
        <taxon>Clostridiaceae</taxon>
        <taxon>Hathewaya</taxon>
    </lineage>
</organism>
<keyword evidence="3" id="KW-0808">Transferase</keyword>
<dbReference type="GO" id="GO:0016758">
    <property type="term" value="F:hexosyltransferase activity"/>
    <property type="evidence" value="ECO:0007669"/>
    <property type="project" value="TreeGrafter"/>
</dbReference>
<dbReference type="EMBL" id="FRAD01000018">
    <property type="protein sequence ID" value="SHK23661.1"/>
    <property type="molecule type" value="Genomic_DNA"/>
</dbReference>
<dbReference type="Pfam" id="PF00534">
    <property type="entry name" value="Glycos_transf_1"/>
    <property type="match status" value="1"/>
</dbReference>
<evidence type="ECO:0000259" key="1">
    <source>
        <dbReference type="Pfam" id="PF00534"/>
    </source>
</evidence>
<evidence type="ECO:0000313" key="3">
    <source>
        <dbReference type="EMBL" id="SHK23661.1"/>
    </source>
</evidence>
<dbReference type="InterPro" id="IPR028098">
    <property type="entry name" value="Glyco_trans_4-like_N"/>
</dbReference>
<proteinExistence type="predicted"/>
<evidence type="ECO:0000313" key="4">
    <source>
        <dbReference type="Proteomes" id="UP000183952"/>
    </source>
</evidence>
<sequence length="413" mass="47126">MLEVIIKVNILFLTQYCPPEVGAPQNRIFELAKHLKSFGHNVSILTAMPNYPRGEIFEGYKNKKYMEEEMEGIKIHRTSIYTTKEKSFTKRLRNYLSFTFSSVFTGMKHIEKPDVVITESPPLFLGWSGYKIAKKMKAKFIFNVSDLWPESAVKLDVLHNKMLIKASTWLEEFCYRKANAVTGQTQGIVDNIVNRGFSKDKVHLITNGIDTEFFRADKRDENFRRQLGLENKFAICYAGIHGLAQGLETVIEAADKVKEYKDIEIVFIGEGPEKNKLISMVKEKQLNNVMFLPMQLKPQMPRIISSMDATVIPLKKLDIFKGALPSKMFEALSAELPIILSAEGEAEKLINNAKAGIVVEPENPEAMAQAIIKLYKDENLRKELGLNGRAYVKEHYSRDNIARKLENIIKNLK</sequence>
<dbReference type="InterPro" id="IPR050194">
    <property type="entry name" value="Glycosyltransferase_grp1"/>
</dbReference>
<name>A0A1M6QTS8_9CLOT</name>
<gene>
    <name evidence="3" type="ORF">SAMN02745248_02122</name>
</gene>
<dbReference type="AlphaFoldDB" id="A0A1M6QTS8"/>
<dbReference type="Gene3D" id="3.40.50.2000">
    <property type="entry name" value="Glycogen Phosphorylase B"/>
    <property type="match status" value="2"/>
</dbReference>
<dbReference type="Pfam" id="PF13579">
    <property type="entry name" value="Glyco_trans_4_4"/>
    <property type="match status" value="1"/>
</dbReference>
<dbReference type="InterPro" id="IPR001296">
    <property type="entry name" value="Glyco_trans_1"/>
</dbReference>
<feature type="domain" description="Glycosyl transferase family 1" evidence="1">
    <location>
        <begin position="221"/>
        <end position="389"/>
    </location>
</feature>
<evidence type="ECO:0000259" key="2">
    <source>
        <dbReference type="Pfam" id="PF13579"/>
    </source>
</evidence>
<dbReference type="PANTHER" id="PTHR45947:SF3">
    <property type="entry name" value="SULFOQUINOVOSYL TRANSFERASE SQD2"/>
    <property type="match status" value="1"/>
</dbReference>
<accession>A0A1M6QTS8</accession>
<dbReference type="PANTHER" id="PTHR45947">
    <property type="entry name" value="SULFOQUINOVOSYL TRANSFERASE SQD2"/>
    <property type="match status" value="1"/>
</dbReference>
<dbReference type="SUPFAM" id="SSF53756">
    <property type="entry name" value="UDP-Glycosyltransferase/glycogen phosphorylase"/>
    <property type="match status" value="1"/>
</dbReference>
<protein>
    <submittedName>
        <fullName evidence="3">Glycosyltransferase involved in cell wall bisynthesis</fullName>
    </submittedName>
</protein>
<dbReference type="Proteomes" id="UP000183952">
    <property type="component" value="Unassembled WGS sequence"/>
</dbReference>
<dbReference type="CDD" id="cd03794">
    <property type="entry name" value="GT4_WbuB-like"/>
    <property type="match status" value="1"/>
</dbReference>